<feature type="transmembrane region" description="Helical" evidence="1">
    <location>
        <begin position="20"/>
        <end position="37"/>
    </location>
</feature>
<evidence type="ECO:0000313" key="3">
    <source>
        <dbReference type="Proteomes" id="UP000009070"/>
    </source>
</evidence>
<protein>
    <submittedName>
        <fullName evidence="2">Uncharacterized protein</fullName>
    </submittedName>
</protein>
<evidence type="ECO:0000256" key="1">
    <source>
        <dbReference type="SAM" id="Phobius"/>
    </source>
</evidence>
<keyword evidence="1" id="KW-0812">Transmembrane</keyword>
<dbReference type="EMBL" id="AF320576">
    <property type="protein sequence ID" value="AAQ14626.1"/>
    <property type="molecule type" value="Genomic_DNA"/>
</dbReference>
<evidence type="ECO:0000313" key="2">
    <source>
        <dbReference type="EMBL" id="AAQ14626.1"/>
    </source>
</evidence>
<dbReference type="Proteomes" id="UP000009070">
    <property type="component" value="Segment"/>
</dbReference>
<keyword evidence="1" id="KW-0472">Membrane</keyword>
<name>Q6KGQ8_BPFO1</name>
<accession>Q6KGQ8</accession>
<keyword evidence="3" id="KW-1185">Reference proteome</keyword>
<dbReference type="PROSITE" id="PS51257">
    <property type="entry name" value="PROKAR_LIPOPROTEIN"/>
    <property type="match status" value="1"/>
</dbReference>
<sequence length="58" mass="6783">MRITGFTKKLHCFTSRFKTACVVLTIQSCFLPFVVYMDNLHYLKGAYIFAFIPLLKVF</sequence>
<keyword evidence="1" id="KW-1133">Transmembrane helix</keyword>
<organism evidence="2 3">
    <name type="scientific">Salmonella phage Felix O1 (isolate Felix O1-VT1)</name>
    <name type="common">Bacteriophage Felix O1</name>
    <dbReference type="NCBI Taxonomy" id="1283336"/>
    <lineage>
        <taxon>Viruses</taxon>
        <taxon>Duplodnaviria</taxon>
        <taxon>Heunggongvirae</taxon>
        <taxon>Uroviricota</taxon>
        <taxon>Caudoviricetes</taxon>
        <taxon>Andersonviridae</taxon>
        <taxon>Ounavirinae</taxon>
        <taxon>Felixounavirus</taxon>
        <taxon>Felixounavirus felixO1</taxon>
    </lineage>
</organism>
<proteinExistence type="predicted"/>
<organismHost>
    <name type="scientific">Salmonella</name>
    <dbReference type="NCBI Taxonomy" id="590"/>
</organismHost>
<reference evidence="2 3" key="1">
    <citation type="submission" date="2000-11" db="EMBL/GenBank/DDBJ databases">
        <title>Bacteriophage Felix O1: Genetic Characterization.</title>
        <authorList>
            <person name="Sriranganathan N."/>
            <person name="Whichard J.M."/>
            <person name="Pierson F.W."/>
            <person name="Kapur V."/>
            <person name="Weigt L.A."/>
        </authorList>
    </citation>
    <scope>NUCLEOTIDE SEQUENCE [LARGE SCALE GENOMIC DNA]</scope>
    <source>
        <strain evidence="2">Felix O1-VT1</strain>
    </source>
</reference>